<accession>A0A7S1P6H4</accession>
<feature type="region of interest" description="Disordered" evidence="1">
    <location>
        <begin position="1"/>
        <end position="21"/>
    </location>
</feature>
<name>A0A7S1P6H4_9ALVE</name>
<proteinExistence type="predicted"/>
<dbReference type="EMBL" id="HBGB01025351">
    <property type="protein sequence ID" value="CAD9059647.1"/>
    <property type="molecule type" value="Transcribed_RNA"/>
</dbReference>
<reference evidence="2" key="1">
    <citation type="submission" date="2021-01" db="EMBL/GenBank/DDBJ databases">
        <authorList>
            <person name="Corre E."/>
            <person name="Pelletier E."/>
            <person name="Niang G."/>
            <person name="Scheremetjew M."/>
            <person name="Finn R."/>
            <person name="Kale V."/>
            <person name="Holt S."/>
            <person name="Cochrane G."/>
            <person name="Meng A."/>
            <person name="Brown T."/>
            <person name="Cohen L."/>
        </authorList>
    </citation>
    <scope>NUCLEOTIDE SEQUENCE</scope>
    <source>
        <strain evidence="2">CCMP3346</strain>
    </source>
</reference>
<dbReference type="AlphaFoldDB" id="A0A7S1P6H4"/>
<protein>
    <submittedName>
        <fullName evidence="2">Uncharacterized protein</fullName>
    </submittedName>
</protein>
<organism evidence="2">
    <name type="scientific">Vitrella brassicaformis</name>
    <dbReference type="NCBI Taxonomy" id="1169539"/>
    <lineage>
        <taxon>Eukaryota</taxon>
        <taxon>Sar</taxon>
        <taxon>Alveolata</taxon>
        <taxon>Colpodellida</taxon>
        <taxon>Vitrellaceae</taxon>
        <taxon>Vitrella</taxon>
    </lineage>
</organism>
<feature type="region of interest" description="Disordered" evidence="1">
    <location>
        <begin position="98"/>
        <end position="130"/>
    </location>
</feature>
<gene>
    <name evidence="2" type="ORF">VBRA1451_LOCUS14717</name>
</gene>
<evidence type="ECO:0000256" key="1">
    <source>
        <dbReference type="SAM" id="MobiDB-lite"/>
    </source>
</evidence>
<evidence type="ECO:0000313" key="2">
    <source>
        <dbReference type="EMBL" id="CAD9059647.1"/>
    </source>
</evidence>
<sequence length="130" mass="14849">MVNRVTPGKATNTHTRRERDEYTDVRVRLPHTQTDKHTYICMHINVSHKHLSVGQQMAGRQEMDTPPSCVVTFSPPSCVYVWMCISQHCGTHIHTETLRQADRGKTRQQGTHKFQSAGRHKKLAPPPRGL</sequence>